<organism evidence="3 4">
    <name type="scientific">Desulfomarina profundi</name>
    <dbReference type="NCBI Taxonomy" id="2772557"/>
    <lineage>
        <taxon>Bacteria</taxon>
        <taxon>Pseudomonadati</taxon>
        <taxon>Thermodesulfobacteriota</taxon>
        <taxon>Desulfobulbia</taxon>
        <taxon>Desulfobulbales</taxon>
        <taxon>Desulfobulbaceae</taxon>
        <taxon>Desulfomarina</taxon>
    </lineage>
</organism>
<name>A0A8D5FGB2_9BACT</name>
<dbReference type="PANTHER" id="PTHR30480:SF16">
    <property type="entry name" value="GLYCOSIDE HYDROLASE FAMILY 3 DOMAIN PROTEIN"/>
    <property type="match status" value="1"/>
</dbReference>
<dbReference type="GO" id="GO:0005975">
    <property type="term" value="P:carbohydrate metabolic process"/>
    <property type="evidence" value="ECO:0007669"/>
    <property type="project" value="InterPro"/>
</dbReference>
<evidence type="ECO:0000256" key="1">
    <source>
        <dbReference type="ARBA" id="ARBA00005336"/>
    </source>
</evidence>
<sequence>MTSLKDRIGQLFIVGFEGASISAFHPIAEDIIEENLGGVILFDRLLAKKLTTNNIVSASQVQELTGKLREMAGDLLIAVDQEGGRVSRLARLEDFPDIPAATVLGEKGVEQTRQAARRTASALRSLGINFNLAPVADLDLFADNPIIGRYGRSFGRNPETVFRHCLAWCREHRDCGVLSCLKHFPGHGSSKDDSHLGFVDISESWEEKELQPFANCIEAGFDEAVMIAHLFHRGMDSELPATLSAPLISRKLKGELGFRGVVVTDDMQMRAITDRHGLPEACSMAIGAGADLVIIGNNLEHDPQIFVKLRDRIVRDLEDGKLTETRIEDALSRVLTLKQLIKE</sequence>
<proteinExistence type="inferred from homology"/>
<dbReference type="AlphaFoldDB" id="A0A8D5FGB2"/>
<dbReference type="InterPro" id="IPR050226">
    <property type="entry name" value="NagZ_Beta-hexosaminidase"/>
</dbReference>
<dbReference type="KEGG" id="dbk:DGMP_07330"/>
<protein>
    <submittedName>
        <fullName evidence="3">Glycosyl hydrolase</fullName>
    </submittedName>
</protein>
<dbReference type="RefSeq" id="WP_228856210.1">
    <property type="nucleotide sequence ID" value="NZ_AP024086.1"/>
</dbReference>
<dbReference type="GO" id="GO:0009254">
    <property type="term" value="P:peptidoglycan turnover"/>
    <property type="evidence" value="ECO:0007669"/>
    <property type="project" value="TreeGrafter"/>
</dbReference>
<reference evidence="3" key="1">
    <citation type="submission" date="2020-09" db="EMBL/GenBank/DDBJ databases">
        <title>Desulfogranum mesoprofundum gen. nov., sp. nov., a novel mesophilic, sulfate-reducing chemolithoautotroph isolated from a deep-sea hydrothermal vent chimney in the Suiyo Seamount.</title>
        <authorList>
            <person name="Hashimoto Y."/>
            <person name="Nakagawa S."/>
        </authorList>
    </citation>
    <scope>NUCLEOTIDE SEQUENCE</scope>
    <source>
        <strain evidence="3">KT2</strain>
    </source>
</reference>
<evidence type="ECO:0000313" key="3">
    <source>
        <dbReference type="EMBL" id="BCL60040.1"/>
    </source>
</evidence>
<accession>A0A8D5FGB2</accession>
<evidence type="ECO:0000259" key="2">
    <source>
        <dbReference type="Pfam" id="PF00933"/>
    </source>
</evidence>
<keyword evidence="4" id="KW-1185">Reference proteome</keyword>
<dbReference type="InterPro" id="IPR001764">
    <property type="entry name" value="Glyco_hydro_3_N"/>
</dbReference>
<keyword evidence="3" id="KW-0378">Hydrolase</keyword>
<dbReference type="PANTHER" id="PTHR30480">
    <property type="entry name" value="BETA-HEXOSAMINIDASE-RELATED"/>
    <property type="match status" value="1"/>
</dbReference>
<dbReference type="Pfam" id="PF00933">
    <property type="entry name" value="Glyco_hydro_3"/>
    <property type="match status" value="1"/>
</dbReference>
<comment type="similarity">
    <text evidence="1">Belongs to the glycosyl hydrolase 3 family.</text>
</comment>
<feature type="domain" description="Glycoside hydrolase family 3 N-terminal" evidence="2">
    <location>
        <begin position="4"/>
        <end position="337"/>
    </location>
</feature>
<dbReference type="EMBL" id="AP024086">
    <property type="protein sequence ID" value="BCL60040.1"/>
    <property type="molecule type" value="Genomic_DNA"/>
</dbReference>
<dbReference type="GO" id="GO:0004553">
    <property type="term" value="F:hydrolase activity, hydrolyzing O-glycosyl compounds"/>
    <property type="evidence" value="ECO:0007669"/>
    <property type="project" value="InterPro"/>
</dbReference>
<evidence type="ECO:0000313" key="4">
    <source>
        <dbReference type="Proteomes" id="UP000826725"/>
    </source>
</evidence>
<dbReference type="Proteomes" id="UP000826725">
    <property type="component" value="Chromosome"/>
</dbReference>
<gene>
    <name evidence="3" type="ORF">DGMP_07330</name>
</gene>